<keyword evidence="4 7" id="KW-0863">Zinc-finger</keyword>
<evidence type="ECO:0000256" key="6">
    <source>
        <dbReference type="ARBA" id="ARBA00023242"/>
    </source>
</evidence>
<dbReference type="Gene3D" id="3.30.160.60">
    <property type="entry name" value="Classic Zinc Finger"/>
    <property type="match status" value="6"/>
</dbReference>
<dbReference type="GO" id="GO:0000981">
    <property type="term" value="F:DNA-binding transcription factor activity, RNA polymerase II-specific"/>
    <property type="evidence" value="ECO:0007669"/>
    <property type="project" value="TreeGrafter"/>
</dbReference>
<accession>A0AAN9BIG7</accession>
<dbReference type="AlphaFoldDB" id="A0AAN9BIG7"/>
<keyword evidence="5" id="KW-0862">Zinc</keyword>
<evidence type="ECO:0000256" key="4">
    <source>
        <dbReference type="ARBA" id="ARBA00022771"/>
    </source>
</evidence>
<dbReference type="InterPro" id="IPR013087">
    <property type="entry name" value="Znf_C2H2_type"/>
</dbReference>
<evidence type="ECO:0000256" key="7">
    <source>
        <dbReference type="PROSITE-ProRule" id="PRU00042"/>
    </source>
</evidence>
<feature type="compositionally biased region" description="Polar residues" evidence="8">
    <location>
        <begin position="332"/>
        <end position="373"/>
    </location>
</feature>
<keyword evidence="11" id="KW-1185">Reference proteome</keyword>
<dbReference type="Pfam" id="PF00096">
    <property type="entry name" value="zf-C2H2"/>
    <property type="match status" value="3"/>
</dbReference>
<evidence type="ECO:0000256" key="1">
    <source>
        <dbReference type="ARBA" id="ARBA00004123"/>
    </source>
</evidence>
<sequence>MKVSMNMLLCGAGGQHVINFLAILDVPLPGDASLITPPSPPPTTASPNATVTLPGDTSHVMPPLLYCATTPANATVTLPRMATASSNSGELFYQHTGSERDHFSSSSQFPSQPSANDEEEPSAGDSSEMPVVLSNQIKKETVDEVLGTETRDVNSYCNNGVTAAQGRRSESVHKHISGDDGNRTPLPVPGLTRDQSSEPSVQTGAAETIKHPEGKGSSTIQRDDEFEETEMSYLFDTVTEESDEIDYEAVRKSAERKYYRCPLCPRVLPTSRGFIVHVSRMHHVNNYQAEHYELGPNCGYTGDKAQDAVGEDAIPMQATDSVSPAATEVHSPASSPQQKEPVISSSSQETQAAEDSVVQASDPEQTEQETAAQSGRRSLRAAKKSSGKKKTATSTTSKFVCKIKTCDTRFESELRYKKHLVRVHHIEEPIACHQCSQQFDTHTNLKKHITCSHTPKEDKVVSCRYCHIPLPTSNAMKKHIKAVHPRGSKKCYPCDECPKTFARPCELKMHKLRHSGAKNYKCFFCDRSFAGSGNRLNHIKMVHDKNPKFLCETCGAGFYRACNLREHERIHSGERPFQCEVCAERFTKKEYLTIHMRTHTGERPYTCDECGKTFSQRCSRSLHRRKIHGVPKQERRYNINN</sequence>
<dbReference type="FunFam" id="3.30.160.60:FF:002343">
    <property type="entry name" value="Zinc finger protein 33A"/>
    <property type="match status" value="1"/>
</dbReference>
<dbReference type="SMART" id="SM00355">
    <property type="entry name" value="ZnF_C2H2"/>
    <property type="match status" value="9"/>
</dbReference>
<dbReference type="PANTHER" id="PTHR24394:SF29">
    <property type="entry name" value="MYONEURIN"/>
    <property type="match status" value="1"/>
</dbReference>
<dbReference type="EMBL" id="JBAMIC010000007">
    <property type="protein sequence ID" value="KAK7106062.1"/>
    <property type="molecule type" value="Genomic_DNA"/>
</dbReference>
<dbReference type="PROSITE" id="PS00028">
    <property type="entry name" value="ZINC_FINGER_C2H2_1"/>
    <property type="match status" value="7"/>
</dbReference>
<feature type="compositionally biased region" description="Basic residues" evidence="8">
    <location>
        <begin position="377"/>
        <end position="390"/>
    </location>
</feature>
<dbReference type="SUPFAM" id="SSF57667">
    <property type="entry name" value="beta-beta-alpha zinc fingers"/>
    <property type="match status" value="2"/>
</dbReference>
<reference evidence="10 11" key="1">
    <citation type="submission" date="2024-02" db="EMBL/GenBank/DDBJ databases">
        <title>Chromosome-scale genome assembly of the rough periwinkle Littorina saxatilis.</title>
        <authorList>
            <person name="De Jode A."/>
            <person name="Faria R."/>
            <person name="Formenti G."/>
            <person name="Sims Y."/>
            <person name="Smith T.P."/>
            <person name="Tracey A."/>
            <person name="Wood J.M.D."/>
            <person name="Zagrodzka Z.B."/>
            <person name="Johannesson K."/>
            <person name="Butlin R.K."/>
            <person name="Leder E.H."/>
        </authorList>
    </citation>
    <scope>NUCLEOTIDE SEQUENCE [LARGE SCALE GENOMIC DNA]</scope>
    <source>
        <strain evidence="10">Snail1</strain>
        <tissue evidence="10">Muscle</tissue>
    </source>
</reference>
<proteinExistence type="predicted"/>
<organism evidence="10 11">
    <name type="scientific">Littorina saxatilis</name>
    <dbReference type="NCBI Taxonomy" id="31220"/>
    <lineage>
        <taxon>Eukaryota</taxon>
        <taxon>Metazoa</taxon>
        <taxon>Spiralia</taxon>
        <taxon>Lophotrochozoa</taxon>
        <taxon>Mollusca</taxon>
        <taxon>Gastropoda</taxon>
        <taxon>Caenogastropoda</taxon>
        <taxon>Littorinimorpha</taxon>
        <taxon>Littorinoidea</taxon>
        <taxon>Littorinidae</taxon>
        <taxon>Littorina</taxon>
    </lineage>
</organism>
<feature type="region of interest" description="Disordered" evidence="8">
    <location>
        <begin position="96"/>
        <end position="130"/>
    </location>
</feature>
<keyword evidence="6" id="KW-0539">Nucleus</keyword>
<keyword evidence="3" id="KW-0677">Repeat</keyword>
<feature type="domain" description="C2H2-type" evidence="9">
    <location>
        <begin position="520"/>
        <end position="548"/>
    </location>
</feature>
<feature type="domain" description="C2H2-type" evidence="9">
    <location>
        <begin position="399"/>
        <end position="429"/>
    </location>
</feature>
<dbReference type="FunFam" id="3.30.160.60:FF:001049">
    <property type="entry name" value="zinc finger protein 319"/>
    <property type="match status" value="1"/>
</dbReference>
<evidence type="ECO:0000313" key="10">
    <source>
        <dbReference type="EMBL" id="KAK7106062.1"/>
    </source>
</evidence>
<feature type="compositionally biased region" description="Basic and acidic residues" evidence="8">
    <location>
        <begin position="167"/>
        <end position="182"/>
    </location>
</feature>
<evidence type="ECO:0000256" key="3">
    <source>
        <dbReference type="ARBA" id="ARBA00022737"/>
    </source>
</evidence>
<dbReference type="GO" id="GO:0005634">
    <property type="term" value="C:nucleus"/>
    <property type="evidence" value="ECO:0007669"/>
    <property type="project" value="UniProtKB-SubCell"/>
</dbReference>
<keyword evidence="2" id="KW-0479">Metal-binding</keyword>
<gene>
    <name evidence="10" type="ORF">V1264_017362</name>
</gene>
<feature type="domain" description="C2H2-type" evidence="9">
    <location>
        <begin position="577"/>
        <end position="604"/>
    </location>
</feature>
<comment type="caution">
    <text evidence="10">The sequence shown here is derived from an EMBL/GenBank/DDBJ whole genome shotgun (WGS) entry which is preliminary data.</text>
</comment>
<dbReference type="Proteomes" id="UP001374579">
    <property type="component" value="Unassembled WGS sequence"/>
</dbReference>
<dbReference type="PROSITE" id="PS50157">
    <property type="entry name" value="ZINC_FINGER_C2H2_2"/>
    <property type="match status" value="7"/>
</dbReference>
<evidence type="ECO:0000313" key="11">
    <source>
        <dbReference type="Proteomes" id="UP001374579"/>
    </source>
</evidence>
<feature type="domain" description="C2H2-type" evidence="9">
    <location>
        <begin position="605"/>
        <end position="633"/>
    </location>
</feature>
<dbReference type="GO" id="GO:0008270">
    <property type="term" value="F:zinc ion binding"/>
    <property type="evidence" value="ECO:0007669"/>
    <property type="project" value="UniProtKB-KW"/>
</dbReference>
<dbReference type="InterPro" id="IPR036236">
    <property type="entry name" value="Znf_C2H2_sf"/>
</dbReference>
<feature type="domain" description="C2H2-type" evidence="9">
    <location>
        <begin position="430"/>
        <end position="458"/>
    </location>
</feature>
<feature type="compositionally biased region" description="Low complexity" evidence="8">
    <location>
        <begin position="104"/>
        <end position="114"/>
    </location>
</feature>
<dbReference type="PANTHER" id="PTHR24394">
    <property type="entry name" value="ZINC FINGER PROTEIN"/>
    <property type="match status" value="1"/>
</dbReference>
<evidence type="ECO:0000256" key="2">
    <source>
        <dbReference type="ARBA" id="ARBA00022723"/>
    </source>
</evidence>
<name>A0AAN9BIG7_9CAEN</name>
<evidence type="ECO:0000256" key="8">
    <source>
        <dbReference type="SAM" id="MobiDB-lite"/>
    </source>
</evidence>
<evidence type="ECO:0000256" key="5">
    <source>
        <dbReference type="ARBA" id="ARBA00022833"/>
    </source>
</evidence>
<evidence type="ECO:0000259" key="9">
    <source>
        <dbReference type="PROSITE" id="PS50157"/>
    </source>
</evidence>
<comment type="subcellular location">
    <subcellularLocation>
        <location evidence="1">Nucleus</location>
    </subcellularLocation>
</comment>
<feature type="domain" description="C2H2-type" evidence="9">
    <location>
        <begin position="492"/>
        <end position="519"/>
    </location>
</feature>
<protein>
    <recommendedName>
        <fullName evidence="9">C2H2-type domain-containing protein</fullName>
    </recommendedName>
</protein>
<feature type="domain" description="C2H2-type" evidence="9">
    <location>
        <begin position="549"/>
        <end position="576"/>
    </location>
</feature>
<feature type="region of interest" description="Disordered" evidence="8">
    <location>
        <begin position="162"/>
        <end position="221"/>
    </location>
</feature>
<feature type="compositionally biased region" description="Polar residues" evidence="8">
    <location>
        <begin position="193"/>
        <end position="205"/>
    </location>
</feature>
<feature type="region of interest" description="Disordered" evidence="8">
    <location>
        <begin position="321"/>
        <end position="390"/>
    </location>
</feature>